<dbReference type="EMBL" id="DXEW01000004">
    <property type="protein sequence ID" value="HIX49830.1"/>
    <property type="molecule type" value="Genomic_DNA"/>
</dbReference>
<reference evidence="1" key="1">
    <citation type="journal article" date="2021" name="PeerJ">
        <title>Extensive microbial diversity within the chicken gut microbiome revealed by metagenomics and culture.</title>
        <authorList>
            <person name="Gilroy R."/>
            <person name="Ravi A."/>
            <person name="Getino M."/>
            <person name="Pursley I."/>
            <person name="Horton D.L."/>
            <person name="Alikhan N.F."/>
            <person name="Baker D."/>
            <person name="Gharbi K."/>
            <person name="Hall N."/>
            <person name="Watson M."/>
            <person name="Adriaenssens E.M."/>
            <person name="Foster-Nyarko E."/>
            <person name="Jarju S."/>
            <person name="Secka A."/>
            <person name="Antonio M."/>
            <person name="Oren A."/>
            <person name="Chaudhuri R.R."/>
            <person name="La Ragione R."/>
            <person name="Hildebrand F."/>
            <person name="Pallen M.J."/>
        </authorList>
    </citation>
    <scope>NUCLEOTIDE SEQUENCE</scope>
    <source>
        <strain evidence="1">2189</strain>
    </source>
</reference>
<name>A0A9D1W077_9FIRM</name>
<comment type="caution">
    <text evidence="1">The sequence shown here is derived from an EMBL/GenBank/DDBJ whole genome shotgun (WGS) entry which is preliminary data.</text>
</comment>
<organism evidence="1 2">
    <name type="scientific">Candidatus Borkfalkia faecavium</name>
    <dbReference type="NCBI Taxonomy" id="2838508"/>
    <lineage>
        <taxon>Bacteria</taxon>
        <taxon>Bacillati</taxon>
        <taxon>Bacillota</taxon>
        <taxon>Clostridia</taxon>
        <taxon>Christensenellales</taxon>
        <taxon>Christensenellaceae</taxon>
        <taxon>Candidatus Borkfalkia</taxon>
    </lineage>
</organism>
<evidence type="ECO:0000313" key="2">
    <source>
        <dbReference type="Proteomes" id="UP000886847"/>
    </source>
</evidence>
<gene>
    <name evidence="1" type="ORF">H9851_00905</name>
</gene>
<protein>
    <submittedName>
        <fullName evidence="1">Uncharacterized protein</fullName>
    </submittedName>
</protein>
<dbReference type="AlphaFoldDB" id="A0A9D1W077"/>
<reference evidence="1" key="2">
    <citation type="submission" date="2021-04" db="EMBL/GenBank/DDBJ databases">
        <authorList>
            <person name="Gilroy R."/>
        </authorList>
    </citation>
    <scope>NUCLEOTIDE SEQUENCE</scope>
    <source>
        <strain evidence="1">2189</strain>
    </source>
</reference>
<sequence length="51" mass="5777">MRPTAAALGGGRDFILGQKYAYVECLELLQRLVVPSELYIDFAIEDKYPLE</sequence>
<proteinExistence type="predicted"/>
<dbReference type="Proteomes" id="UP000886847">
    <property type="component" value="Unassembled WGS sequence"/>
</dbReference>
<accession>A0A9D1W077</accession>
<evidence type="ECO:0000313" key="1">
    <source>
        <dbReference type="EMBL" id="HIX49830.1"/>
    </source>
</evidence>